<comment type="caution">
    <text evidence="2">The sequence shown here is derived from an EMBL/GenBank/DDBJ whole genome shotgun (WGS) entry which is preliminary data.</text>
</comment>
<evidence type="ECO:0000313" key="2">
    <source>
        <dbReference type="EMBL" id="RJF80463.1"/>
    </source>
</evidence>
<dbReference type="InterPro" id="IPR007712">
    <property type="entry name" value="RelE/ParE_toxin"/>
</dbReference>
<keyword evidence="3" id="KW-1185">Reference proteome</keyword>
<name>A0A418VTJ6_9PROT</name>
<keyword evidence="1" id="KW-1277">Toxin-antitoxin system</keyword>
<reference evidence="2 3" key="1">
    <citation type="submission" date="2018-09" db="EMBL/GenBank/DDBJ databases">
        <authorList>
            <person name="Zhu H."/>
        </authorList>
    </citation>
    <scope>NUCLEOTIDE SEQUENCE [LARGE SCALE GENOMIC DNA]</scope>
    <source>
        <strain evidence="2 3">K1W22B-8</strain>
    </source>
</reference>
<dbReference type="Pfam" id="PF05016">
    <property type="entry name" value="ParE_toxin"/>
    <property type="match status" value="1"/>
</dbReference>
<dbReference type="Gene3D" id="3.30.2310.20">
    <property type="entry name" value="RelE-like"/>
    <property type="match status" value="1"/>
</dbReference>
<accession>A0A418VTJ6</accession>
<dbReference type="Proteomes" id="UP000284605">
    <property type="component" value="Unassembled WGS sequence"/>
</dbReference>
<organism evidence="2 3">
    <name type="scientific">Oleomonas cavernae</name>
    <dbReference type="NCBI Taxonomy" id="2320859"/>
    <lineage>
        <taxon>Bacteria</taxon>
        <taxon>Pseudomonadati</taxon>
        <taxon>Pseudomonadota</taxon>
        <taxon>Alphaproteobacteria</taxon>
        <taxon>Acetobacterales</taxon>
        <taxon>Acetobacteraceae</taxon>
        <taxon>Oleomonas</taxon>
    </lineage>
</organism>
<evidence type="ECO:0000313" key="3">
    <source>
        <dbReference type="Proteomes" id="UP000284605"/>
    </source>
</evidence>
<protein>
    <submittedName>
        <fullName evidence="2">Type II toxin-antitoxin system RelE/ParE family toxin</fullName>
    </submittedName>
</protein>
<gene>
    <name evidence="2" type="ORF">D3874_25350</name>
</gene>
<dbReference type="OrthoDB" id="595470at2"/>
<dbReference type="InterPro" id="IPR035093">
    <property type="entry name" value="RelE/ParE_toxin_dom_sf"/>
</dbReference>
<dbReference type="AlphaFoldDB" id="A0A418VTJ6"/>
<evidence type="ECO:0000256" key="1">
    <source>
        <dbReference type="ARBA" id="ARBA00022649"/>
    </source>
</evidence>
<proteinExistence type="predicted"/>
<sequence>MAVARLSPRARRELTEAIRRIAKDNPLAAEALHQTVIKAAALITDNPRIGFVREAWAGTSRRFFVVSGFPYLLVYNAERHPPLILRVVHGAHDLPAALRDR</sequence>
<dbReference type="RefSeq" id="WP_119782515.1">
    <property type="nucleotide sequence ID" value="NZ_QYUK01000016.1"/>
</dbReference>
<dbReference type="EMBL" id="QYUK01000016">
    <property type="protein sequence ID" value="RJF80463.1"/>
    <property type="molecule type" value="Genomic_DNA"/>
</dbReference>